<dbReference type="Proteomes" id="UP001276902">
    <property type="component" value="Unassembled WGS sequence"/>
</dbReference>
<reference evidence="2" key="1">
    <citation type="submission" date="2022-03" db="EMBL/GenBank/DDBJ databases">
        <title>First case of bacteraemia caused by Dielma fastidiosa in a patient hospitalised with diverticulitis.</title>
        <authorList>
            <person name="Forman-Ankjaer B."/>
            <person name="Hvid-Jensen F."/>
            <person name="Kobel C.M."/>
            <person name="Greve T."/>
        </authorList>
    </citation>
    <scope>NUCLEOTIDE SEQUENCE</scope>
    <source>
        <strain evidence="2">AUH_DF_2021</strain>
    </source>
</reference>
<dbReference type="InterPro" id="IPR010982">
    <property type="entry name" value="Lambda_DNA-bd_dom_sf"/>
</dbReference>
<dbReference type="EMBL" id="JALDAW010000016">
    <property type="protein sequence ID" value="MDY5168577.1"/>
    <property type="molecule type" value="Genomic_DNA"/>
</dbReference>
<dbReference type="GO" id="GO:0003677">
    <property type="term" value="F:DNA binding"/>
    <property type="evidence" value="ECO:0007669"/>
    <property type="project" value="InterPro"/>
</dbReference>
<organism evidence="2 3">
    <name type="scientific">Dielma fastidiosa</name>
    <dbReference type="NCBI Taxonomy" id="1034346"/>
    <lineage>
        <taxon>Bacteria</taxon>
        <taxon>Bacillati</taxon>
        <taxon>Bacillota</taxon>
        <taxon>Erysipelotrichia</taxon>
        <taxon>Erysipelotrichales</taxon>
        <taxon>Erysipelotrichaceae</taxon>
        <taxon>Dielma</taxon>
    </lineage>
</organism>
<sequence>MKRQLTQFGKSIKKALIDQQMTQSDLAHTVGTSKQYLRQIMIGDRPGKKYIDPIIQTLGLQEIHHDSL</sequence>
<protein>
    <submittedName>
        <fullName evidence="2">Helix-turn-helix domain-containing protein</fullName>
    </submittedName>
</protein>
<dbReference type="Pfam" id="PF01381">
    <property type="entry name" value="HTH_3"/>
    <property type="match status" value="1"/>
</dbReference>
<name>A0AB35UKF4_9FIRM</name>
<feature type="domain" description="HTH cro/C1-type" evidence="1">
    <location>
        <begin position="12"/>
        <end position="68"/>
    </location>
</feature>
<dbReference type="RefSeq" id="WP_060692205.1">
    <property type="nucleotide sequence ID" value="NZ_BAABZA010000010.1"/>
</dbReference>
<evidence type="ECO:0000313" key="2">
    <source>
        <dbReference type="EMBL" id="MDY5168577.1"/>
    </source>
</evidence>
<comment type="caution">
    <text evidence="2">The sequence shown here is derived from an EMBL/GenBank/DDBJ whole genome shotgun (WGS) entry which is preliminary data.</text>
</comment>
<dbReference type="CDD" id="cd00093">
    <property type="entry name" value="HTH_XRE"/>
    <property type="match status" value="1"/>
</dbReference>
<evidence type="ECO:0000259" key="1">
    <source>
        <dbReference type="PROSITE" id="PS50943"/>
    </source>
</evidence>
<dbReference type="SUPFAM" id="SSF47413">
    <property type="entry name" value="lambda repressor-like DNA-binding domains"/>
    <property type="match status" value="1"/>
</dbReference>
<accession>A0AB35UKF4</accession>
<dbReference type="InterPro" id="IPR001387">
    <property type="entry name" value="Cro/C1-type_HTH"/>
</dbReference>
<dbReference type="Gene3D" id="1.10.260.40">
    <property type="entry name" value="lambda repressor-like DNA-binding domains"/>
    <property type="match status" value="1"/>
</dbReference>
<gene>
    <name evidence="2" type="ORF">MQE39_10670</name>
</gene>
<dbReference type="PROSITE" id="PS50943">
    <property type="entry name" value="HTH_CROC1"/>
    <property type="match status" value="1"/>
</dbReference>
<evidence type="ECO:0000313" key="3">
    <source>
        <dbReference type="Proteomes" id="UP001276902"/>
    </source>
</evidence>
<dbReference type="AlphaFoldDB" id="A0AB35UKF4"/>
<proteinExistence type="predicted"/>